<evidence type="ECO:0000256" key="1">
    <source>
        <dbReference type="ARBA" id="ARBA00005369"/>
    </source>
</evidence>
<dbReference type="RefSeq" id="WP_127733150.1">
    <property type="nucleotide sequence ID" value="NZ_SACP01000029.1"/>
</dbReference>
<accession>A0A437NX05</accession>
<dbReference type="Proteomes" id="UP000286997">
    <property type="component" value="Unassembled WGS sequence"/>
</dbReference>
<organism evidence="4 5">
    <name type="scientific">Methylobacterium oryzihabitans</name>
    <dbReference type="NCBI Taxonomy" id="2499852"/>
    <lineage>
        <taxon>Bacteria</taxon>
        <taxon>Pseudomonadati</taxon>
        <taxon>Pseudomonadota</taxon>
        <taxon>Alphaproteobacteria</taxon>
        <taxon>Hyphomicrobiales</taxon>
        <taxon>Methylobacteriaceae</taxon>
        <taxon>Methylobacterium</taxon>
    </lineage>
</organism>
<dbReference type="GO" id="GO:0005737">
    <property type="term" value="C:cytoplasm"/>
    <property type="evidence" value="ECO:0007669"/>
    <property type="project" value="TreeGrafter"/>
</dbReference>
<evidence type="ECO:0000256" key="2">
    <source>
        <dbReference type="ARBA" id="ARBA00013346"/>
    </source>
</evidence>
<dbReference type="PANTHER" id="PTHR11579">
    <property type="entry name" value="PROTEIN-L-ISOASPARTATE O-METHYLTRANSFERASE"/>
    <property type="match status" value="1"/>
</dbReference>
<dbReference type="InterPro" id="IPR029063">
    <property type="entry name" value="SAM-dependent_MTases_sf"/>
</dbReference>
<keyword evidence="5" id="KW-1185">Reference proteome</keyword>
<name>A0A437NX05_9HYPH</name>
<gene>
    <name evidence="4" type="ORF">EOE48_22635</name>
</gene>
<dbReference type="PANTHER" id="PTHR11579:SF18">
    <property type="entry name" value="PROTEIN-L-ISOASPARTATE O-METHYLTRANSFERASE"/>
    <property type="match status" value="1"/>
</dbReference>
<evidence type="ECO:0000313" key="5">
    <source>
        <dbReference type="Proteomes" id="UP000286997"/>
    </source>
</evidence>
<proteinExistence type="inferred from homology"/>
<dbReference type="GO" id="GO:0004719">
    <property type="term" value="F:protein-L-isoaspartate (D-aspartate) O-methyltransferase activity"/>
    <property type="evidence" value="ECO:0007669"/>
    <property type="project" value="InterPro"/>
</dbReference>
<protein>
    <recommendedName>
        <fullName evidence="2">Protein-L-isoaspartate O-methyltransferase</fullName>
    </recommendedName>
    <alternativeName>
        <fullName evidence="3">Protein L-isoaspartyl methyltransferase</fullName>
    </alternativeName>
</protein>
<dbReference type="OrthoDB" id="9798496at2"/>
<dbReference type="EMBL" id="SACP01000029">
    <property type="protein sequence ID" value="RVU14537.1"/>
    <property type="molecule type" value="Genomic_DNA"/>
</dbReference>
<evidence type="ECO:0000313" key="4">
    <source>
        <dbReference type="EMBL" id="RVU14537.1"/>
    </source>
</evidence>
<keyword evidence="4" id="KW-0808">Transferase</keyword>
<comment type="caution">
    <text evidence="4">The sequence shown here is derived from an EMBL/GenBank/DDBJ whole genome shotgun (WGS) entry which is preliminary data.</text>
</comment>
<dbReference type="AlphaFoldDB" id="A0A437NX05"/>
<dbReference type="InterPro" id="IPR000682">
    <property type="entry name" value="PCMT"/>
</dbReference>
<dbReference type="Gene3D" id="3.40.50.150">
    <property type="entry name" value="Vaccinia Virus protein VP39"/>
    <property type="match status" value="1"/>
</dbReference>
<reference evidence="4 5" key="1">
    <citation type="submission" date="2019-01" db="EMBL/GenBank/DDBJ databases">
        <authorList>
            <person name="Chen W.-M."/>
        </authorList>
    </citation>
    <scope>NUCLEOTIDE SEQUENCE [LARGE SCALE GENOMIC DNA]</scope>
    <source>
        <strain evidence="4 5">TER-1</strain>
    </source>
</reference>
<evidence type="ECO:0000256" key="3">
    <source>
        <dbReference type="ARBA" id="ARBA00030757"/>
    </source>
</evidence>
<dbReference type="SUPFAM" id="SSF53335">
    <property type="entry name" value="S-adenosyl-L-methionine-dependent methyltransferases"/>
    <property type="match status" value="1"/>
</dbReference>
<keyword evidence="4" id="KW-0489">Methyltransferase</keyword>
<sequence length="218" mass="23107">MLDYAQARRLMVDCQLRTFDVTDIPVLDAFDAIPRERFVPADREMFAYIDQPVALGSEDGEIRYAPAPMVLARLLQALVVKPGARALDVATGLGYGAALLHRLGAEVTALESLPGLAAAAAERLAPLGVAVETGPIEAGAPKRAPFDLILIEGRVATRPQTLLDQLTDGGRLACVQGEGRTAKATLWVRAGDAFGSRPLFDAALPPLRAFAAEAGFAF</sequence>
<dbReference type="GO" id="GO:0032259">
    <property type="term" value="P:methylation"/>
    <property type="evidence" value="ECO:0007669"/>
    <property type="project" value="UniProtKB-KW"/>
</dbReference>
<comment type="similarity">
    <text evidence="1">Belongs to the methyltransferase superfamily. L-isoaspartyl/D-aspartyl protein methyltransferase family.</text>
</comment>
<dbReference type="Pfam" id="PF01135">
    <property type="entry name" value="PCMT"/>
    <property type="match status" value="1"/>
</dbReference>